<dbReference type="GO" id="GO:0005886">
    <property type="term" value="C:plasma membrane"/>
    <property type="evidence" value="ECO:0007669"/>
    <property type="project" value="UniProtKB-SubCell"/>
</dbReference>
<dbReference type="PANTHER" id="PTHR23513:SF6">
    <property type="entry name" value="MAJOR FACILITATOR SUPERFAMILY ASSOCIATED DOMAIN-CONTAINING PROTEIN"/>
    <property type="match status" value="1"/>
</dbReference>
<evidence type="ECO:0000313" key="8">
    <source>
        <dbReference type="Proteomes" id="UP000177870"/>
    </source>
</evidence>
<evidence type="ECO:0000256" key="6">
    <source>
        <dbReference type="SAM" id="Phobius"/>
    </source>
</evidence>
<feature type="transmembrane region" description="Helical" evidence="6">
    <location>
        <begin position="216"/>
        <end position="236"/>
    </location>
</feature>
<dbReference type="AlphaFoldDB" id="A0A1D8U363"/>
<dbReference type="EMBL" id="CP017599">
    <property type="protein sequence ID" value="AOX04342.1"/>
    <property type="molecule type" value="Genomic_DNA"/>
</dbReference>
<name>A0A1D8U363_9CYAN</name>
<comment type="subcellular location">
    <subcellularLocation>
        <location evidence="1">Cell membrane</location>
        <topology evidence="1">Multi-pass membrane protein</topology>
    </subcellularLocation>
</comment>
<evidence type="ECO:0000256" key="2">
    <source>
        <dbReference type="ARBA" id="ARBA00022475"/>
    </source>
</evidence>
<dbReference type="Proteomes" id="UP000177870">
    <property type="component" value="Chromosome"/>
</dbReference>
<evidence type="ECO:0000256" key="3">
    <source>
        <dbReference type="ARBA" id="ARBA00022692"/>
    </source>
</evidence>
<dbReference type="OrthoDB" id="9775268at2"/>
<reference evidence="8" key="1">
    <citation type="submission" date="2016-10" db="EMBL/GenBank/DDBJ databases">
        <title>Comparative genomics uncovers the prolific and rare metabolic potential of the cyanobacterial genus Moorea.</title>
        <authorList>
            <person name="Leao T."/>
            <person name="Castelao G."/>
            <person name="Korobeynikov A."/>
            <person name="Monroe E.A."/>
            <person name="Podell S."/>
            <person name="Glukhov E."/>
            <person name="Allen E."/>
            <person name="Gerwick W.H."/>
            <person name="Gerwick L."/>
        </authorList>
    </citation>
    <scope>NUCLEOTIDE SEQUENCE [LARGE SCALE GENOMIC DNA]</scope>
    <source>
        <strain evidence="8">PAL-8-15-08-1</strain>
    </source>
</reference>
<organism evidence="7 8">
    <name type="scientific">Moorena producens PAL-8-15-08-1</name>
    <dbReference type="NCBI Taxonomy" id="1458985"/>
    <lineage>
        <taxon>Bacteria</taxon>
        <taxon>Bacillati</taxon>
        <taxon>Cyanobacteriota</taxon>
        <taxon>Cyanophyceae</taxon>
        <taxon>Coleofasciculales</taxon>
        <taxon>Coleofasciculaceae</taxon>
        <taxon>Moorena</taxon>
    </lineage>
</organism>
<dbReference type="InterPro" id="IPR011701">
    <property type="entry name" value="MFS"/>
</dbReference>
<evidence type="ECO:0000256" key="1">
    <source>
        <dbReference type="ARBA" id="ARBA00004651"/>
    </source>
</evidence>
<accession>A0A1D8U363</accession>
<feature type="transmembrane region" description="Helical" evidence="6">
    <location>
        <begin position="36"/>
        <end position="61"/>
    </location>
</feature>
<dbReference type="CDD" id="cd06173">
    <property type="entry name" value="MFS_MefA_like"/>
    <property type="match status" value="1"/>
</dbReference>
<protein>
    <submittedName>
        <fullName evidence="7">MFS transporter</fullName>
    </submittedName>
</protein>
<keyword evidence="2" id="KW-1003">Cell membrane</keyword>
<sequence length="427" mass="46997">MEIFSFIWLSQVVSLLGSRLTSFAISIWVYSHTDSVTLFSLPILSTLLPTILISPIAGVYIDRWNRRWTMIISDFCAGLSTLIVAWLYVTGHLELWHICLTNALRSSLSSFQGLAYLTSISLLVPKDKLTRANGMVQTGQAVTDLVGPGLAASLLGIIQFQGIVVIDFVTLLLALLALFIVRFPEITSETKQETQHEPFIQQLLFGWSYCRQRSGLLWLILLLTLCNFLVGATSVLDAPLILSFTSVMTFGVIMSCANIGLFVGGLIVIVRGGKSQISTVFIGIALTSFFILLAGLRPSILLISIANFCWLLPIPLVNSTILSIFQRKVAYDVQGRVFALLRSVPRSAVPLSYLFASSLADRYFEPFMRQDSSFAIIIGQAIGTGPGRGIGLLYIFMGTLMLLATGLAYCFPRLRYLEDELPDVIGN</sequence>
<evidence type="ECO:0000256" key="4">
    <source>
        <dbReference type="ARBA" id="ARBA00022989"/>
    </source>
</evidence>
<evidence type="ECO:0000256" key="5">
    <source>
        <dbReference type="ARBA" id="ARBA00023136"/>
    </source>
</evidence>
<dbReference type="PANTHER" id="PTHR23513">
    <property type="entry name" value="INTEGRAL MEMBRANE EFFLUX PROTEIN-RELATED"/>
    <property type="match status" value="1"/>
</dbReference>
<keyword evidence="4 6" id="KW-1133">Transmembrane helix</keyword>
<feature type="transmembrane region" description="Helical" evidence="6">
    <location>
        <begin position="392"/>
        <end position="411"/>
    </location>
</feature>
<keyword evidence="3 6" id="KW-0812">Transmembrane</keyword>
<feature type="transmembrane region" description="Helical" evidence="6">
    <location>
        <begin position="248"/>
        <end position="270"/>
    </location>
</feature>
<dbReference type="STRING" id="1458985.BJP34_16120"/>
<proteinExistence type="predicted"/>
<dbReference type="Gene3D" id="1.20.1250.20">
    <property type="entry name" value="MFS general substrate transporter like domains"/>
    <property type="match status" value="1"/>
</dbReference>
<feature type="transmembrane region" description="Helical" evidence="6">
    <location>
        <begin position="68"/>
        <end position="88"/>
    </location>
</feature>
<dbReference type="Pfam" id="PF07690">
    <property type="entry name" value="MFS_1"/>
    <property type="match status" value="1"/>
</dbReference>
<dbReference type="SUPFAM" id="SSF103473">
    <property type="entry name" value="MFS general substrate transporter"/>
    <property type="match status" value="1"/>
</dbReference>
<feature type="transmembrane region" description="Helical" evidence="6">
    <location>
        <begin position="277"/>
        <end position="296"/>
    </location>
</feature>
<feature type="transmembrane region" description="Helical" evidence="6">
    <location>
        <begin position="12"/>
        <end position="30"/>
    </location>
</feature>
<dbReference type="GO" id="GO:0022857">
    <property type="term" value="F:transmembrane transporter activity"/>
    <property type="evidence" value="ECO:0007669"/>
    <property type="project" value="InterPro"/>
</dbReference>
<evidence type="ECO:0000313" key="7">
    <source>
        <dbReference type="EMBL" id="AOX04342.1"/>
    </source>
</evidence>
<dbReference type="InterPro" id="IPR036259">
    <property type="entry name" value="MFS_trans_sf"/>
</dbReference>
<keyword evidence="5 6" id="KW-0472">Membrane</keyword>
<feature type="transmembrane region" description="Helical" evidence="6">
    <location>
        <begin position="302"/>
        <end position="325"/>
    </location>
</feature>
<feature type="transmembrane region" description="Helical" evidence="6">
    <location>
        <begin position="158"/>
        <end position="181"/>
    </location>
</feature>
<dbReference type="KEGG" id="mpro:BJP34_16120"/>
<gene>
    <name evidence="7" type="ORF">BJP34_16120</name>
</gene>